<dbReference type="GO" id="GO:0006353">
    <property type="term" value="P:DNA-templated transcription termination"/>
    <property type="evidence" value="ECO:0007669"/>
    <property type="project" value="UniProtKB-KW"/>
</dbReference>
<comment type="similarity">
    <text evidence="1">Belongs to the mTERF family.</text>
</comment>
<dbReference type="SMART" id="SM00733">
    <property type="entry name" value="Mterf"/>
    <property type="match status" value="3"/>
</dbReference>
<evidence type="ECO:0000256" key="2">
    <source>
        <dbReference type="ARBA" id="ARBA00022472"/>
    </source>
</evidence>
<evidence type="ECO:0000256" key="3">
    <source>
        <dbReference type="ARBA" id="ARBA00022946"/>
    </source>
</evidence>
<sequence>MFHRPIHQTHSISHHFLTLLHLSTTTQPPHFMIPFLTTTLNLSTPQATSITSKIPHLKTLQNPQSVITFLTNHNLTTPQIKSTNVELLERYGVCGKDIERVILRNPRLVTQSPVRLEEKLVEVEREFGITPGSSMFTYGLAASCSMNKVNFRRKVGVFKGFGWGEAEVFAVVRSQPLVLTHSEERLRTGLGFFMGELGLTAEWLSRRGNLLMYSLEKRVKPRYSVYVVLKEKGLMTRELHTLMCLSDADFVKNVVLRHREDMPKYLTTIGNQISDIGVLQLQVVKGVIEGQRTRWSTGLKGRIMVISSVHVKKFGKGDDCGKAKHACGARFEAKTTGQTRLL</sequence>
<organism evidence="4 5">
    <name type="scientific">Ambrosia artemisiifolia</name>
    <name type="common">Common ragweed</name>
    <dbReference type="NCBI Taxonomy" id="4212"/>
    <lineage>
        <taxon>Eukaryota</taxon>
        <taxon>Viridiplantae</taxon>
        <taxon>Streptophyta</taxon>
        <taxon>Embryophyta</taxon>
        <taxon>Tracheophyta</taxon>
        <taxon>Spermatophyta</taxon>
        <taxon>Magnoliopsida</taxon>
        <taxon>eudicotyledons</taxon>
        <taxon>Gunneridae</taxon>
        <taxon>Pentapetalae</taxon>
        <taxon>asterids</taxon>
        <taxon>campanulids</taxon>
        <taxon>Asterales</taxon>
        <taxon>Asteraceae</taxon>
        <taxon>Asteroideae</taxon>
        <taxon>Heliantheae alliance</taxon>
        <taxon>Heliantheae</taxon>
        <taxon>Ambrosia</taxon>
    </lineage>
</organism>
<keyword evidence="5" id="KW-1185">Reference proteome</keyword>
<evidence type="ECO:0000313" key="4">
    <source>
        <dbReference type="EMBL" id="KAI7745638.1"/>
    </source>
</evidence>
<gene>
    <name evidence="4" type="ORF">M8C21_002724</name>
</gene>
<dbReference type="InterPro" id="IPR038538">
    <property type="entry name" value="MTERF_sf"/>
</dbReference>
<evidence type="ECO:0000313" key="5">
    <source>
        <dbReference type="Proteomes" id="UP001206925"/>
    </source>
</evidence>
<dbReference type="Gene3D" id="1.25.70.10">
    <property type="entry name" value="Transcription termination factor 3, mitochondrial"/>
    <property type="match status" value="1"/>
</dbReference>
<comment type="caution">
    <text evidence="4">The sequence shown here is derived from an EMBL/GenBank/DDBJ whole genome shotgun (WGS) entry which is preliminary data.</text>
</comment>
<dbReference type="GO" id="GO:0003676">
    <property type="term" value="F:nucleic acid binding"/>
    <property type="evidence" value="ECO:0007669"/>
    <property type="project" value="InterPro"/>
</dbReference>
<dbReference type="InterPro" id="IPR003690">
    <property type="entry name" value="MTERF"/>
</dbReference>
<reference evidence="4" key="1">
    <citation type="submission" date="2022-06" db="EMBL/GenBank/DDBJ databases">
        <title>Uncovering the hologenomic basis of an extraordinary plant invasion.</title>
        <authorList>
            <person name="Bieker V.C."/>
            <person name="Martin M.D."/>
            <person name="Gilbert T."/>
            <person name="Hodgins K."/>
            <person name="Battlay P."/>
            <person name="Petersen B."/>
            <person name="Wilson J."/>
        </authorList>
    </citation>
    <scope>NUCLEOTIDE SEQUENCE</scope>
    <source>
        <strain evidence="4">AA19_3_7</strain>
        <tissue evidence="4">Leaf</tissue>
    </source>
</reference>
<keyword evidence="3" id="KW-0809">Transit peptide</keyword>
<keyword evidence="2" id="KW-0804">Transcription</keyword>
<name>A0AAD5CP44_AMBAR</name>
<keyword evidence="2" id="KW-0806">Transcription termination</keyword>
<feature type="non-terminal residue" evidence="4">
    <location>
        <position position="1"/>
    </location>
</feature>
<dbReference type="Pfam" id="PF02536">
    <property type="entry name" value="mTERF"/>
    <property type="match status" value="1"/>
</dbReference>
<protein>
    <submittedName>
        <fullName evidence="4">Uncharacterized protein</fullName>
    </submittedName>
</protein>
<proteinExistence type="inferred from homology"/>
<dbReference type="Proteomes" id="UP001206925">
    <property type="component" value="Unassembled WGS sequence"/>
</dbReference>
<dbReference type="PANTHER" id="PTHR13068:SF230">
    <property type="entry name" value="MITOCHODRIAL TRANSCRIPTION TERMINATION FACTOR-RELATED"/>
    <property type="match status" value="1"/>
</dbReference>
<dbReference type="EMBL" id="JAMZMK010007183">
    <property type="protein sequence ID" value="KAI7745638.1"/>
    <property type="molecule type" value="Genomic_DNA"/>
</dbReference>
<keyword evidence="2" id="KW-0805">Transcription regulation</keyword>
<evidence type="ECO:0000256" key="1">
    <source>
        <dbReference type="ARBA" id="ARBA00007692"/>
    </source>
</evidence>
<accession>A0AAD5CP44</accession>
<dbReference type="AlphaFoldDB" id="A0AAD5CP44"/>
<dbReference type="PANTHER" id="PTHR13068">
    <property type="entry name" value="CGI-12 PROTEIN-RELATED"/>
    <property type="match status" value="1"/>
</dbReference>